<feature type="compositionally biased region" description="Basic and acidic residues" evidence="5">
    <location>
        <begin position="563"/>
        <end position="576"/>
    </location>
</feature>
<accession>A0A8J2J4S3</accession>
<comment type="subcellular location">
    <subcellularLocation>
        <location evidence="1">Membrane</location>
        <topology evidence="1">Multi-pass membrane protein</topology>
    </subcellularLocation>
</comment>
<feature type="transmembrane region" description="Helical" evidence="6">
    <location>
        <begin position="182"/>
        <end position="200"/>
    </location>
</feature>
<feature type="transmembrane region" description="Helical" evidence="6">
    <location>
        <begin position="445"/>
        <end position="467"/>
    </location>
</feature>
<keyword evidence="3 6" id="KW-1133">Transmembrane helix</keyword>
<protein>
    <recommendedName>
        <fullName evidence="7">Major facilitator superfamily (MFS) profile domain-containing protein</fullName>
    </recommendedName>
</protein>
<evidence type="ECO:0000256" key="3">
    <source>
        <dbReference type="ARBA" id="ARBA00022989"/>
    </source>
</evidence>
<evidence type="ECO:0000313" key="8">
    <source>
        <dbReference type="EMBL" id="CAG7696955.1"/>
    </source>
</evidence>
<dbReference type="GO" id="GO:0022857">
    <property type="term" value="F:transmembrane transporter activity"/>
    <property type="evidence" value="ECO:0007669"/>
    <property type="project" value="InterPro"/>
</dbReference>
<feature type="compositionally biased region" description="Polar residues" evidence="5">
    <location>
        <begin position="15"/>
        <end position="24"/>
    </location>
</feature>
<evidence type="ECO:0000256" key="5">
    <source>
        <dbReference type="SAM" id="MobiDB-lite"/>
    </source>
</evidence>
<dbReference type="Proteomes" id="UP000708208">
    <property type="component" value="Unassembled WGS sequence"/>
</dbReference>
<feature type="transmembrane region" description="Helical" evidence="6">
    <location>
        <begin position="418"/>
        <end position="439"/>
    </location>
</feature>
<dbReference type="AlphaFoldDB" id="A0A8J2J4S3"/>
<feature type="transmembrane region" description="Helical" evidence="6">
    <location>
        <begin position="212"/>
        <end position="232"/>
    </location>
</feature>
<keyword evidence="2 6" id="KW-0812">Transmembrane</keyword>
<evidence type="ECO:0000256" key="4">
    <source>
        <dbReference type="ARBA" id="ARBA00023136"/>
    </source>
</evidence>
<dbReference type="PANTHER" id="PTHR24064">
    <property type="entry name" value="SOLUTE CARRIER FAMILY 22 MEMBER"/>
    <property type="match status" value="1"/>
</dbReference>
<feature type="transmembrane region" description="Helical" evidence="6">
    <location>
        <begin position="239"/>
        <end position="260"/>
    </location>
</feature>
<feature type="region of interest" description="Disordered" evidence="5">
    <location>
        <begin position="1"/>
        <end position="24"/>
    </location>
</feature>
<dbReference type="InterPro" id="IPR005828">
    <property type="entry name" value="MFS_sugar_transport-like"/>
</dbReference>
<sequence>MGGATNEGFEMDDPSQASKSNGAVNTKTEDFDQLLDKVGSIGSYQKIFLYAVLGPITALMPFFSLSSIFILSEPEHWCHVPGRNVTTMEEWKRLTIPMEKGADGKLEFSKCSMYGLNGTVVDCQNGWDYDKENYEFTIPSQFDWVCSKSHYTTTAFTTQTIGSVLGVIVFGYLADKIGRKRVFFLTALIDVVFRTASLFLAHSYNLYLASQFLNYLAYPLLFIAPTIIAAEISGKDYRGWIFGFSWMIWVVGMASLPLAAWLSRTWFTLGMLASGSCALIFLTYPFVPESPRWLLSMGRIEDAARIMEKIAEKNGTTFSFKPDEIENTLRYLHEKESLEKEKSARVGVWTLFSRPRLAKNTLMLGVSWSVNKLVYYGITLNASHILGNEFLIFFILAIIELPAGYFGGILVEKLGRRWTGVIFFFLCAISCFGSIGGLGGSERSFITITCIVIAKFSITLTFLVVYMQGAEIFPTNLRSTGSSFASLVATAVNTVGPYMIFIGKINASLPYAAMGIASLVGLVAAAFIPETMNRKLPETVDQANDFGKDDKFCGLRPADEDETLRRREGKDNRSYT</sequence>
<dbReference type="GO" id="GO:0016020">
    <property type="term" value="C:membrane"/>
    <property type="evidence" value="ECO:0007669"/>
    <property type="project" value="UniProtKB-SubCell"/>
</dbReference>
<dbReference type="InterPro" id="IPR020846">
    <property type="entry name" value="MFS_dom"/>
</dbReference>
<dbReference type="EMBL" id="CAJVCH010024549">
    <property type="protein sequence ID" value="CAG7696955.1"/>
    <property type="molecule type" value="Genomic_DNA"/>
</dbReference>
<evidence type="ECO:0000313" key="9">
    <source>
        <dbReference type="Proteomes" id="UP000708208"/>
    </source>
</evidence>
<keyword evidence="9" id="KW-1185">Reference proteome</keyword>
<feature type="region of interest" description="Disordered" evidence="5">
    <location>
        <begin position="557"/>
        <end position="576"/>
    </location>
</feature>
<comment type="caution">
    <text evidence="8">The sequence shown here is derived from an EMBL/GenBank/DDBJ whole genome shotgun (WGS) entry which is preliminary data.</text>
</comment>
<feature type="transmembrane region" description="Helical" evidence="6">
    <location>
        <begin position="361"/>
        <end position="378"/>
    </location>
</feature>
<feature type="transmembrane region" description="Helical" evidence="6">
    <location>
        <begin position="156"/>
        <end position="175"/>
    </location>
</feature>
<evidence type="ECO:0000256" key="2">
    <source>
        <dbReference type="ARBA" id="ARBA00022692"/>
    </source>
</evidence>
<dbReference type="Pfam" id="PF00083">
    <property type="entry name" value="Sugar_tr"/>
    <property type="match status" value="1"/>
</dbReference>
<organism evidence="8 9">
    <name type="scientific">Allacma fusca</name>
    <dbReference type="NCBI Taxonomy" id="39272"/>
    <lineage>
        <taxon>Eukaryota</taxon>
        <taxon>Metazoa</taxon>
        <taxon>Ecdysozoa</taxon>
        <taxon>Arthropoda</taxon>
        <taxon>Hexapoda</taxon>
        <taxon>Collembola</taxon>
        <taxon>Symphypleona</taxon>
        <taxon>Sminthuridae</taxon>
        <taxon>Allacma</taxon>
    </lineage>
</organism>
<feature type="transmembrane region" description="Helical" evidence="6">
    <location>
        <begin position="47"/>
        <end position="71"/>
    </location>
</feature>
<name>A0A8J2J4S3_9HEXA</name>
<reference evidence="8" key="1">
    <citation type="submission" date="2021-06" db="EMBL/GenBank/DDBJ databases">
        <authorList>
            <person name="Hodson N. C."/>
            <person name="Mongue J. A."/>
            <person name="Jaron S. K."/>
        </authorList>
    </citation>
    <scope>NUCLEOTIDE SEQUENCE</scope>
</reference>
<evidence type="ECO:0000256" key="1">
    <source>
        <dbReference type="ARBA" id="ARBA00004141"/>
    </source>
</evidence>
<proteinExistence type="predicted"/>
<dbReference type="PROSITE" id="PS50850">
    <property type="entry name" value="MFS"/>
    <property type="match status" value="1"/>
</dbReference>
<evidence type="ECO:0000259" key="7">
    <source>
        <dbReference type="PROSITE" id="PS50850"/>
    </source>
</evidence>
<keyword evidence="4 6" id="KW-0472">Membrane</keyword>
<feature type="domain" description="Major facilitator superfamily (MFS) profile" evidence="7">
    <location>
        <begin position="103"/>
        <end position="533"/>
    </location>
</feature>
<evidence type="ECO:0000256" key="6">
    <source>
        <dbReference type="SAM" id="Phobius"/>
    </source>
</evidence>
<feature type="transmembrane region" description="Helical" evidence="6">
    <location>
        <begin position="508"/>
        <end position="528"/>
    </location>
</feature>
<dbReference type="OrthoDB" id="5296287at2759"/>
<feature type="transmembrane region" description="Helical" evidence="6">
    <location>
        <begin position="390"/>
        <end position="411"/>
    </location>
</feature>
<feature type="transmembrane region" description="Helical" evidence="6">
    <location>
        <begin position="479"/>
        <end position="502"/>
    </location>
</feature>
<feature type="transmembrane region" description="Helical" evidence="6">
    <location>
        <begin position="266"/>
        <end position="287"/>
    </location>
</feature>
<gene>
    <name evidence="8" type="ORF">AFUS01_LOCUS3974</name>
</gene>